<evidence type="ECO:0000313" key="3">
    <source>
        <dbReference type="EMBL" id="KAJ8400272.1"/>
    </source>
</evidence>
<feature type="domain" description="C-type lectin" evidence="2">
    <location>
        <begin position="340"/>
        <end position="447"/>
    </location>
</feature>
<dbReference type="InterPro" id="IPR001304">
    <property type="entry name" value="C-type_lectin-like"/>
</dbReference>
<organism evidence="3 4">
    <name type="scientific">Aldrovandia affinis</name>
    <dbReference type="NCBI Taxonomy" id="143900"/>
    <lineage>
        <taxon>Eukaryota</taxon>
        <taxon>Metazoa</taxon>
        <taxon>Chordata</taxon>
        <taxon>Craniata</taxon>
        <taxon>Vertebrata</taxon>
        <taxon>Euteleostomi</taxon>
        <taxon>Actinopterygii</taxon>
        <taxon>Neopterygii</taxon>
        <taxon>Teleostei</taxon>
        <taxon>Notacanthiformes</taxon>
        <taxon>Halosauridae</taxon>
        <taxon>Aldrovandia</taxon>
    </lineage>
</organism>
<dbReference type="PANTHER" id="PTHR45784">
    <property type="entry name" value="C-TYPE LECTIN DOMAIN FAMILY 20 MEMBER A-RELATED"/>
    <property type="match status" value="1"/>
</dbReference>
<keyword evidence="4" id="KW-1185">Reference proteome</keyword>
<name>A0AAD7WKI9_9TELE</name>
<reference evidence="3" key="1">
    <citation type="journal article" date="2023" name="Science">
        <title>Genome structures resolve the early diversification of teleost fishes.</title>
        <authorList>
            <person name="Parey E."/>
            <person name="Louis A."/>
            <person name="Montfort J."/>
            <person name="Bouchez O."/>
            <person name="Roques C."/>
            <person name="Iampietro C."/>
            <person name="Lluch J."/>
            <person name="Castinel A."/>
            <person name="Donnadieu C."/>
            <person name="Desvignes T."/>
            <person name="Floi Bucao C."/>
            <person name="Jouanno E."/>
            <person name="Wen M."/>
            <person name="Mejri S."/>
            <person name="Dirks R."/>
            <person name="Jansen H."/>
            <person name="Henkel C."/>
            <person name="Chen W.J."/>
            <person name="Zahm M."/>
            <person name="Cabau C."/>
            <person name="Klopp C."/>
            <person name="Thompson A.W."/>
            <person name="Robinson-Rechavi M."/>
            <person name="Braasch I."/>
            <person name="Lecointre G."/>
            <person name="Bobe J."/>
            <person name="Postlethwait J.H."/>
            <person name="Berthelot C."/>
            <person name="Roest Crollius H."/>
            <person name="Guiguen Y."/>
        </authorList>
    </citation>
    <scope>NUCLEOTIDE SEQUENCE</scope>
    <source>
        <strain evidence="3">NC1722</strain>
    </source>
</reference>
<dbReference type="SUPFAM" id="SSF56436">
    <property type="entry name" value="C-type lectin-like"/>
    <property type="match status" value="5"/>
</dbReference>
<feature type="domain" description="C-type lectin" evidence="2">
    <location>
        <begin position="442"/>
        <end position="562"/>
    </location>
</feature>
<dbReference type="PROSITE" id="PS50041">
    <property type="entry name" value="C_TYPE_LECTIN_2"/>
    <property type="match status" value="5"/>
</dbReference>
<dbReference type="PANTHER" id="PTHR45784:SF5">
    <property type="entry name" value="C-TYPE LECTIN DOMAIN FAMILY 20 MEMBER A-RELATED"/>
    <property type="match status" value="1"/>
</dbReference>
<dbReference type="InterPro" id="IPR018378">
    <property type="entry name" value="C-type_lectin_CS"/>
</dbReference>
<feature type="domain" description="C-type lectin" evidence="2">
    <location>
        <begin position="25"/>
        <end position="117"/>
    </location>
</feature>
<comment type="caution">
    <text evidence="3">The sequence shown here is derived from an EMBL/GenBank/DDBJ whole genome shotgun (WGS) entry which is preliminary data.</text>
</comment>
<gene>
    <name evidence="3" type="ORF">AAFF_G00399660</name>
</gene>
<dbReference type="Proteomes" id="UP001221898">
    <property type="component" value="Unassembled WGS sequence"/>
</dbReference>
<dbReference type="CDD" id="cd00037">
    <property type="entry name" value="CLECT"/>
    <property type="match status" value="1"/>
</dbReference>
<feature type="domain" description="C-type lectin" evidence="2">
    <location>
        <begin position="121"/>
        <end position="224"/>
    </location>
</feature>
<feature type="domain" description="C-type lectin" evidence="2">
    <location>
        <begin position="232"/>
        <end position="333"/>
    </location>
</feature>
<evidence type="ECO:0000256" key="1">
    <source>
        <dbReference type="ARBA" id="ARBA00023157"/>
    </source>
</evidence>
<dbReference type="EMBL" id="JAINUG010000078">
    <property type="protein sequence ID" value="KAJ8400272.1"/>
    <property type="molecule type" value="Genomic_DNA"/>
</dbReference>
<accession>A0AAD7WKI9</accession>
<dbReference type="PROSITE" id="PS00615">
    <property type="entry name" value="C_TYPE_LECTIN_1"/>
    <property type="match status" value="1"/>
</dbReference>
<dbReference type="Pfam" id="PF00059">
    <property type="entry name" value="Lectin_C"/>
    <property type="match status" value="5"/>
</dbReference>
<dbReference type="AlphaFoldDB" id="A0AAD7WKI9"/>
<evidence type="ECO:0000313" key="4">
    <source>
        <dbReference type="Proteomes" id="UP001221898"/>
    </source>
</evidence>
<dbReference type="InterPro" id="IPR016186">
    <property type="entry name" value="C-type_lectin-like/link_sf"/>
</dbReference>
<dbReference type="Gene3D" id="3.10.100.10">
    <property type="entry name" value="Mannose-Binding Protein A, subunit A"/>
    <property type="match status" value="5"/>
</dbReference>
<proteinExistence type="predicted"/>
<evidence type="ECO:0000259" key="2">
    <source>
        <dbReference type="PROSITE" id="PS50041"/>
    </source>
</evidence>
<dbReference type="InterPro" id="IPR016187">
    <property type="entry name" value="CTDL_fold"/>
</dbReference>
<dbReference type="SMART" id="SM00034">
    <property type="entry name" value="CLECT"/>
    <property type="match status" value="5"/>
</dbReference>
<protein>
    <recommendedName>
        <fullName evidence="2">C-type lectin domain-containing protein</fullName>
    </recommendedName>
</protein>
<keyword evidence="1" id="KW-1015">Disulfide bond</keyword>
<sequence length="564" mass="65660">MEATFAFLVVAEVYRVTAGLVREQFYVGTSMTWSHAHYHCLLNYRSLSSIWSQDDAGSEAGETAWIGLRRQIQYWKWSNGEFANFFNWRRDLFCALMMNDGTWIEKPCNSNNAFVCYTEDNNGRNYTYIPIRVTWSEAQERCRKNQTGLVSVRNMAENTAVKIAVEYNDAWFGLFSDPWEWSDGGSSNFQNFYQKSNGIQGCVSAGSGGWLDSNCESTLFVICCEADGTKSILERCKRHSEKMNWTSAQAFCRQNNEDLPTVYSSYDSFLLKFVALPNDYWIGMFHGKQNWRWDNQDEVTYTNWRALLFCTVMDSEGFWNDRVCFEKHPFACQTEAQGVGKNYTLVLESKIWSEAQKYCRDKHSDLATVTNQEENTALRKQAPDTVPEFWIGLFNDPWTWIDGSSLTFQKWESTEPDNGQSLEECVVTRNDMWYDEQCSNAHPFFCYDDMREMVLVREKKTWEEALDSCRTDHTDLTSLLSVKEMRLGRKKIRGTETAHVWTGLRFLTGTWMWVNRDYLSYEGWGVEGRPRCPVVHRCGALCLETGLWEARPCEEKLNFLCIRQ</sequence>